<gene>
    <name evidence="9" type="ORF">CBP12_11285</name>
</gene>
<dbReference type="AlphaFoldDB" id="A0A1Y0D0M8"/>
<dbReference type="InterPro" id="IPR002292">
    <property type="entry name" value="Orn/put_carbamltrans"/>
</dbReference>
<evidence type="ECO:0000259" key="8">
    <source>
        <dbReference type="Pfam" id="PF02729"/>
    </source>
</evidence>
<dbReference type="EC" id="2.1.3.3" evidence="2 5"/>
<dbReference type="Pfam" id="PF02729">
    <property type="entry name" value="OTCace_N"/>
    <property type="match status" value="1"/>
</dbReference>
<evidence type="ECO:0000256" key="2">
    <source>
        <dbReference type="ARBA" id="ARBA00013007"/>
    </source>
</evidence>
<dbReference type="PRINTS" id="PR00102">
    <property type="entry name" value="OTCASE"/>
</dbReference>
<dbReference type="GO" id="GO:0042450">
    <property type="term" value="P:L-arginine biosynthetic process via ornithine"/>
    <property type="evidence" value="ECO:0007669"/>
    <property type="project" value="UniProtKB-UniRule"/>
</dbReference>
<dbReference type="PANTHER" id="PTHR45753:SF3">
    <property type="entry name" value="ORNITHINE TRANSCARBAMYLASE, MITOCHONDRIAL"/>
    <property type="match status" value="1"/>
</dbReference>
<evidence type="ECO:0000256" key="4">
    <source>
        <dbReference type="ARBA" id="ARBA00048772"/>
    </source>
</evidence>
<dbReference type="RefSeq" id="WP_086964524.1">
    <property type="nucleotide sequence ID" value="NZ_CP021376.1"/>
</dbReference>
<evidence type="ECO:0000259" key="7">
    <source>
        <dbReference type="Pfam" id="PF00185"/>
    </source>
</evidence>
<feature type="domain" description="Aspartate/ornithine carbamoyltransferase Asp/Orn-binding" evidence="7">
    <location>
        <begin position="147"/>
        <end position="298"/>
    </location>
</feature>
<dbReference type="GO" id="GO:0019240">
    <property type="term" value="P:citrulline biosynthetic process"/>
    <property type="evidence" value="ECO:0007669"/>
    <property type="project" value="TreeGrafter"/>
</dbReference>
<dbReference type="InterPro" id="IPR036901">
    <property type="entry name" value="Asp/Orn_carbamoylTrfase_sf"/>
</dbReference>
<accession>A0A1Y0D0M8</accession>
<dbReference type="InterPro" id="IPR006130">
    <property type="entry name" value="Asp/Orn_carbamoylTrfase"/>
</dbReference>
<comment type="similarity">
    <text evidence="1">Belongs to the aspartate/ornithine carbamoyltransferase superfamily. OTCase family.</text>
</comment>
<dbReference type="KEGG" id="ocm:CBP12_11285"/>
<comment type="catalytic activity">
    <reaction evidence="4">
        <text>carbamoyl phosphate + L-ornithine = L-citrulline + phosphate + H(+)</text>
        <dbReference type="Rhea" id="RHEA:19513"/>
        <dbReference type="ChEBI" id="CHEBI:15378"/>
        <dbReference type="ChEBI" id="CHEBI:43474"/>
        <dbReference type="ChEBI" id="CHEBI:46911"/>
        <dbReference type="ChEBI" id="CHEBI:57743"/>
        <dbReference type="ChEBI" id="CHEBI:58228"/>
        <dbReference type="EC" id="2.1.3.3"/>
    </reaction>
</comment>
<dbReference type="FunFam" id="3.40.50.1370:FF:000008">
    <property type="entry name" value="Ornithine carbamoyltransferase"/>
    <property type="match status" value="1"/>
</dbReference>
<dbReference type="Pfam" id="PF00185">
    <property type="entry name" value="OTCace"/>
    <property type="match status" value="1"/>
</dbReference>
<protein>
    <recommendedName>
        <fullName evidence="2 5">Ornithine carbamoyltransferase</fullName>
        <ecNumber evidence="2 5">2.1.3.3</ecNumber>
    </recommendedName>
</protein>
<keyword evidence="3 6" id="KW-0808">Transferase</keyword>
<dbReference type="PANTHER" id="PTHR45753">
    <property type="entry name" value="ORNITHINE CARBAMOYLTRANSFERASE, MITOCHONDRIAL"/>
    <property type="match status" value="1"/>
</dbReference>
<name>A0A1Y0D0M8_9GAMM</name>
<evidence type="ECO:0000256" key="1">
    <source>
        <dbReference type="ARBA" id="ARBA00007805"/>
    </source>
</evidence>
<feature type="domain" description="Aspartate/ornithine carbamoyltransferase carbamoyl-P binding" evidence="8">
    <location>
        <begin position="2"/>
        <end position="140"/>
    </location>
</feature>
<dbReference type="SUPFAM" id="SSF53671">
    <property type="entry name" value="Aspartate/ornithine carbamoyltransferase"/>
    <property type="match status" value="1"/>
</dbReference>
<sequence length="305" mass="33637">MQHLLSLKDYSKQQIEDILALAKDLKAHPEKYADALKGQSVVTLFEKPSLRTRVTLDIGINRLGGHAVYLDSQNGAMGSRETVQDFAANLSRWCQAIVARVFDHQTLVEMAKYAKVPVINSLCNLYHPCQALADYMTIAEHHEDLSKVHLVYLGDGNNVTNSLLLAGAILGATVTSVCPRGRNVDAQVLKEAEALAELSGGKVQVADSLDDITDIDVLYTDTWVSMGDDTPLEQVAETFMPYQINQALLDKTGAKQVLHCQPAHREMEITSEVMDGPASFILDQAENRMHVQNAVLLTLMNRDTH</sequence>
<dbReference type="Gene3D" id="3.40.50.1370">
    <property type="entry name" value="Aspartate/ornithine carbamoyltransferase"/>
    <property type="match status" value="2"/>
</dbReference>
<evidence type="ECO:0000256" key="6">
    <source>
        <dbReference type="RuleBase" id="RU003634"/>
    </source>
</evidence>
<evidence type="ECO:0000256" key="3">
    <source>
        <dbReference type="ARBA" id="ARBA00022679"/>
    </source>
</evidence>
<organism evidence="9 10">
    <name type="scientific">Oceanisphaera avium</name>
    <dbReference type="NCBI Taxonomy" id="1903694"/>
    <lineage>
        <taxon>Bacteria</taxon>
        <taxon>Pseudomonadati</taxon>
        <taxon>Pseudomonadota</taxon>
        <taxon>Gammaproteobacteria</taxon>
        <taxon>Aeromonadales</taxon>
        <taxon>Aeromonadaceae</taxon>
        <taxon>Oceanisphaera</taxon>
    </lineage>
</organism>
<dbReference type="NCBIfam" id="TIGR00658">
    <property type="entry name" value="orni_carb_tr"/>
    <property type="match status" value="1"/>
</dbReference>
<evidence type="ECO:0000313" key="10">
    <source>
        <dbReference type="Proteomes" id="UP000243793"/>
    </source>
</evidence>
<dbReference type="NCBIfam" id="NF001986">
    <property type="entry name" value="PRK00779.1"/>
    <property type="match status" value="1"/>
</dbReference>
<dbReference type="GO" id="GO:0004585">
    <property type="term" value="F:ornithine carbamoyltransferase activity"/>
    <property type="evidence" value="ECO:0007669"/>
    <property type="project" value="UniProtKB-UniRule"/>
</dbReference>
<reference evidence="10" key="1">
    <citation type="submission" date="2017-05" db="EMBL/GenBank/DDBJ databases">
        <authorList>
            <person name="Sung H."/>
        </authorList>
    </citation>
    <scope>NUCLEOTIDE SEQUENCE [LARGE SCALE GENOMIC DNA]</scope>
    <source>
        <strain evidence="10">AMac2203</strain>
    </source>
</reference>
<dbReference type="PRINTS" id="PR00100">
    <property type="entry name" value="AOTCASE"/>
</dbReference>
<dbReference type="InterPro" id="IPR006132">
    <property type="entry name" value="Asp/Orn_carbamoyltranf_P-bd"/>
</dbReference>
<proteinExistence type="inferred from homology"/>
<dbReference type="NCBIfam" id="NF011380">
    <property type="entry name" value="PRK14805.1"/>
    <property type="match status" value="1"/>
</dbReference>
<evidence type="ECO:0000256" key="5">
    <source>
        <dbReference type="NCBIfam" id="TIGR00658"/>
    </source>
</evidence>
<dbReference type="EMBL" id="CP021376">
    <property type="protein sequence ID" value="ART80656.1"/>
    <property type="molecule type" value="Genomic_DNA"/>
</dbReference>
<evidence type="ECO:0000313" key="9">
    <source>
        <dbReference type="EMBL" id="ART80656.1"/>
    </source>
</evidence>
<dbReference type="InterPro" id="IPR006131">
    <property type="entry name" value="Asp_carbamoyltransf_Asp/Orn-bd"/>
</dbReference>
<dbReference type="GO" id="GO:0016597">
    <property type="term" value="F:amino acid binding"/>
    <property type="evidence" value="ECO:0007669"/>
    <property type="project" value="InterPro"/>
</dbReference>
<dbReference type="OrthoDB" id="9802587at2"/>
<keyword evidence="10" id="KW-1185">Reference proteome</keyword>
<dbReference type="Proteomes" id="UP000243793">
    <property type="component" value="Chromosome"/>
</dbReference>